<dbReference type="Proteomes" id="UP000053236">
    <property type="component" value="Unassembled WGS sequence"/>
</dbReference>
<organism evidence="1">
    <name type="scientific">Phytophthora nicotianae</name>
    <name type="common">Potato buckeye rot agent</name>
    <name type="synonym">Phytophthora parasitica</name>
    <dbReference type="NCBI Taxonomy" id="4792"/>
    <lineage>
        <taxon>Eukaryota</taxon>
        <taxon>Sar</taxon>
        <taxon>Stramenopiles</taxon>
        <taxon>Oomycota</taxon>
        <taxon>Peronosporomycetes</taxon>
        <taxon>Peronosporales</taxon>
        <taxon>Peronosporaceae</taxon>
        <taxon>Phytophthora</taxon>
    </lineage>
</organism>
<evidence type="ECO:0000313" key="1">
    <source>
        <dbReference type="EMBL" id="ETK74680.1"/>
    </source>
</evidence>
<evidence type="ECO:0000313" key="2">
    <source>
        <dbReference type="EMBL" id="ETL28109.1"/>
    </source>
</evidence>
<dbReference type="EMBL" id="KI689021">
    <property type="protein sequence ID" value="ETK74680.1"/>
    <property type="molecule type" value="Genomic_DNA"/>
</dbReference>
<sequence>MVVVPLLAKSTEVEVPVQELFRLVYRRIAEDVVYASRKALKRKVDYCARICLIRAVYAVQIL</sequence>
<reference evidence="1" key="1">
    <citation type="submission" date="2013-11" db="EMBL/GenBank/DDBJ databases">
        <title>The Genome Sequence of Phytophthora parasitica CJ02B3.</title>
        <authorList>
            <consortium name="The Broad Institute Genomics Platform"/>
            <person name="Russ C."/>
            <person name="Tyler B."/>
            <person name="Panabieres F."/>
            <person name="Shan W."/>
            <person name="Tripathy S."/>
            <person name="Grunwald N."/>
            <person name="Machado M."/>
            <person name="Johnson C.S."/>
            <person name="Arredondo F."/>
            <person name="Hong C."/>
            <person name="Coffey M."/>
            <person name="Young S.K."/>
            <person name="Zeng Q."/>
            <person name="Gargeya S."/>
            <person name="Fitzgerald M."/>
            <person name="Abouelleil A."/>
            <person name="Alvarado L."/>
            <person name="Chapman S.B."/>
            <person name="Gainer-Dewar J."/>
            <person name="Goldberg J."/>
            <person name="Griggs A."/>
            <person name="Gujja S."/>
            <person name="Hansen M."/>
            <person name="Howarth C."/>
            <person name="Imamovic A."/>
            <person name="Ireland A."/>
            <person name="Larimer J."/>
            <person name="McCowan C."/>
            <person name="Murphy C."/>
            <person name="Pearson M."/>
            <person name="Poon T.W."/>
            <person name="Priest M."/>
            <person name="Roberts A."/>
            <person name="Saif S."/>
            <person name="Shea T."/>
            <person name="Sykes S."/>
            <person name="Wortman J."/>
            <person name="Nusbaum C."/>
            <person name="Birren B."/>
        </authorList>
    </citation>
    <scope>NUCLEOTIDE SEQUENCE [LARGE SCALE GENOMIC DNA]</scope>
    <source>
        <strain evidence="1">CJ02B3</strain>
    </source>
</reference>
<dbReference type="EMBL" id="KI675824">
    <property type="protein sequence ID" value="ETL28109.1"/>
    <property type="molecule type" value="Genomic_DNA"/>
</dbReference>
<name>W2FXA8_PHYNI</name>
<dbReference type="AlphaFoldDB" id="W2FXA8"/>
<reference evidence="2" key="2">
    <citation type="submission" date="2013-11" db="EMBL/GenBank/DDBJ databases">
        <title>The Genome Sequence of Phytophthora parasitica CJ05E6.</title>
        <authorList>
            <consortium name="The Broad Institute Genomics Platform"/>
            <person name="Russ C."/>
            <person name="Tyler B."/>
            <person name="Panabieres F."/>
            <person name="Shan W."/>
            <person name="Tripathy S."/>
            <person name="Grunwald N."/>
            <person name="Machado M."/>
            <person name="Johnson C.S."/>
            <person name="Arredondo F."/>
            <person name="Hong C."/>
            <person name="Coffey M."/>
            <person name="Young S.K."/>
            <person name="Zeng Q."/>
            <person name="Gargeya S."/>
            <person name="Fitzgerald M."/>
            <person name="Abouelleil A."/>
            <person name="Alvarado L."/>
            <person name="Chapman S.B."/>
            <person name="Gainer-Dewar J."/>
            <person name="Goldberg J."/>
            <person name="Griggs A."/>
            <person name="Gujja S."/>
            <person name="Hansen M."/>
            <person name="Howarth C."/>
            <person name="Imamovic A."/>
            <person name="Ireland A."/>
            <person name="Larimer J."/>
            <person name="McCowan C."/>
            <person name="Murphy C."/>
            <person name="Pearson M."/>
            <person name="Poon T.W."/>
            <person name="Priest M."/>
            <person name="Roberts A."/>
            <person name="Saif S."/>
            <person name="Shea T."/>
            <person name="Sykes S."/>
            <person name="Wortman J."/>
            <person name="Nusbaum C."/>
            <person name="Birren B."/>
        </authorList>
    </citation>
    <scope>NUCLEOTIDE SEQUENCE [LARGE SCALE GENOMIC DNA]</scope>
    <source>
        <strain evidence="2">CJ05E6</strain>
    </source>
</reference>
<protein>
    <submittedName>
        <fullName evidence="1">Uncharacterized protein</fullName>
    </submittedName>
</protein>
<proteinExistence type="predicted"/>
<dbReference type="Proteomes" id="UP000053864">
    <property type="component" value="Unassembled WGS sequence"/>
</dbReference>
<gene>
    <name evidence="1" type="ORF">L915_18575</name>
    <name evidence="2" type="ORF">L916_18474</name>
</gene>
<accession>W2FXA8</accession>
<dbReference type="VEuPathDB" id="FungiDB:PPTG_21653"/>